<dbReference type="PATRIC" id="fig|1086011.3.peg.261"/>
<feature type="transmembrane region" description="Helical" evidence="1">
    <location>
        <begin position="361"/>
        <end position="379"/>
    </location>
</feature>
<feature type="transmembrane region" description="Helical" evidence="1">
    <location>
        <begin position="89"/>
        <end position="118"/>
    </location>
</feature>
<gene>
    <name evidence="2" type="ORF">HJ01_00267</name>
</gene>
<feature type="transmembrane region" description="Helical" evidence="1">
    <location>
        <begin position="308"/>
        <end position="326"/>
    </location>
</feature>
<feature type="transmembrane region" description="Helical" evidence="1">
    <location>
        <begin position="332"/>
        <end position="349"/>
    </location>
</feature>
<dbReference type="EMBL" id="AHKF01000006">
    <property type="protein sequence ID" value="EIA10407.1"/>
    <property type="molecule type" value="Genomic_DNA"/>
</dbReference>
<feature type="transmembrane region" description="Helical" evidence="1">
    <location>
        <begin position="273"/>
        <end position="296"/>
    </location>
</feature>
<reference evidence="2 3" key="1">
    <citation type="journal article" date="2014" name="Acta Crystallogr. D">
        <title>Structure-based characterization and antifreeze properties of a hyperactive ice-binding protein from the Antarctic bacterium Flavobacterium frigoris PS1.</title>
        <authorList>
            <person name="Do H."/>
            <person name="Kim S.J."/>
            <person name="Kim H.J."/>
            <person name="Lee J.H."/>
        </authorList>
    </citation>
    <scope>NUCLEOTIDE SEQUENCE [LARGE SCALE GENOMIC DNA]</scope>
    <source>
        <strain evidence="2 3">PS1</strain>
    </source>
</reference>
<dbReference type="STRING" id="1086011.HJ01_00267"/>
<feature type="transmembrane region" description="Helical" evidence="1">
    <location>
        <begin position="59"/>
        <end position="77"/>
    </location>
</feature>
<protein>
    <recommendedName>
        <fullName evidence="4">Glycosyltransferase RgtA/B/C/D-like domain-containing protein</fullName>
    </recommendedName>
</protein>
<comment type="caution">
    <text evidence="2">The sequence shown here is derived from an EMBL/GenBank/DDBJ whole genome shotgun (WGS) entry which is preliminary data.</text>
</comment>
<evidence type="ECO:0008006" key="4">
    <source>
        <dbReference type="Google" id="ProtNLM"/>
    </source>
</evidence>
<keyword evidence="1" id="KW-0812">Transmembrane</keyword>
<feature type="transmembrane region" description="Helical" evidence="1">
    <location>
        <begin position="170"/>
        <end position="191"/>
    </location>
</feature>
<dbReference type="AlphaFoldDB" id="H7FM69"/>
<dbReference type="Proteomes" id="UP000005566">
    <property type="component" value="Unassembled WGS sequence"/>
</dbReference>
<accession>H7FM69</accession>
<name>H7FM69_FLAFP</name>
<keyword evidence="1" id="KW-1133">Transmembrane helix</keyword>
<proteinExistence type="predicted"/>
<keyword evidence="1" id="KW-0472">Membrane</keyword>
<evidence type="ECO:0000313" key="2">
    <source>
        <dbReference type="EMBL" id="EIA10407.1"/>
    </source>
</evidence>
<sequence length="387" mass="44702">MIAVFYFLKKPFGGGDESLFISDLELINNEGWIAAIKKGISIPFMAIAYPLSQFMKNYLALRLVNILLLAILFFYFYKQKNNFSGSFYGYLLFFISTAGYFYLGTNDTLFFVGLIIFINEVNNLQKEKNWKGTLAFSALIIAFFTRELVIVYSPVIIFCFYVIYKEKGFAILRVPLSLLLLFLVLNIPSFIANGKISYDLKAPPASAKATWAQRQYLAQLKVNIGELANYNHPSWEETDAYLSKYGEKSLPKGILGGLFFDIGLTIEEFFKDFYFCIIFGFRQLAFMLLFPFWFLAKDVYRARKMNTTMLIPISLIMMMTIFSLIIISFVELRWLGPVFILSIVYYANLQKRELIPDRFMILNYGVLVIMSIYGSFNIINKMGLFNL</sequence>
<organism evidence="2 3">
    <name type="scientific">Flavobacterium frigoris (strain PS1)</name>
    <dbReference type="NCBI Taxonomy" id="1086011"/>
    <lineage>
        <taxon>Bacteria</taxon>
        <taxon>Pseudomonadati</taxon>
        <taxon>Bacteroidota</taxon>
        <taxon>Flavobacteriia</taxon>
        <taxon>Flavobacteriales</taxon>
        <taxon>Flavobacteriaceae</taxon>
        <taxon>Flavobacterium</taxon>
    </lineage>
</organism>
<feature type="transmembrane region" description="Helical" evidence="1">
    <location>
        <begin position="138"/>
        <end position="163"/>
    </location>
</feature>
<evidence type="ECO:0000313" key="3">
    <source>
        <dbReference type="Proteomes" id="UP000005566"/>
    </source>
</evidence>
<evidence type="ECO:0000256" key="1">
    <source>
        <dbReference type="SAM" id="Phobius"/>
    </source>
</evidence>
<dbReference type="eggNOG" id="ENOG502ZYBD">
    <property type="taxonomic scope" value="Bacteria"/>
</dbReference>
<keyword evidence="3" id="KW-1185">Reference proteome</keyword>